<dbReference type="RefSeq" id="WP_129237060.1">
    <property type="nucleotide sequence ID" value="NZ_CP035464.1"/>
</dbReference>
<evidence type="ECO:0000313" key="2">
    <source>
        <dbReference type="Proteomes" id="UP000293589"/>
    </source>
</evidence>
<reference evidence="1 2" key="1">
    <citation type="submission" date="2019-01" db="EMBL/GenBank/DDBJ databases">
        <title>Complete genome sequence of Bifidobacterium gallinarum CACC 514.</title>
        <authorList>
            <person name="Jung M."/>
        </authorList>
    </citation>
    <scope>NUCLEOTIDE SEQUENCE [LARGE SCALE GENOMIC DNA]</scope>
    <source>
        <strain evidence="1 2">CACC 514</strain>
    </source>
</reference>
<evidence type="ECO:0000313" key="1">
    <source>
        <dbReference type="EMBL" id="QAY32565.1"/>
    </source>
</evidence>
<dbReference type="KEGG" id="bgx:ESN35_03315"/>
<gene>
    <name evidence="1" type="ORF">ESN35_03315</name>
</gene>
<name>A0A4P6DSZ4_9BIFI</name>
<organism evidence="1 2">
    <name type="scientific">Bifidobacterium pullorum subsp. gallinarum</name>
    <dbReference type="NCBI Taxonomy" id="78344"/>
    <lineage>
        <taxon>Bacteria</taxon>
        <taxon>Bacillati</taxon>
        <taxon>Actinomycetota</taxon>
        <taxon>Actinomycetes</taxon>
        <taxon>Bifidobacteriales</taxon>
        <taxon>Bifidobacteriaceae</taxon>
        <taxon>Bifidobacterium</taxon>
    </lineage>
</organism>
<protein>
    <submittedName>
        <fullName evidence="1">Uncharacterized protein</fullName>
    </submittedName>
</protein>
<sequence>MAGDGMLDASKSSMKDDYGTFVEIRAKLLTPGVEYVFSAQPEDDAADRLAFWYTENKSASVERDGDGRMTVRFTASDYRYQRCFFHKGVWSRPLIESASTFDESLPYFDYATMPREAGGGYSS</sequence>
<dbReference type="AlphaFoldDB" id="A0A4P6DSZ4"/>
<proteinExistence type="predicted"/>
<accession>A0A4P6DSZ4</accession>
<dbReference type="EMBL" id="CP035464">
    <property type="protein sequence ID" value="QAY32565.1"/>
    <property type="molecule type" value="Genomic_DNA"/>
</dbReference>
<dbReference type="Proteomes" id="UP000293589">
    <property type="component" value="Chromosome"/>
</dbReference>